<evidence type="ECO:0000313" key="3">
    <source>
        <dbReference type="Proteomes" id="UP000235388"/>
    </source>
</evidence>
<accession>A0A2N5RUW3</accession>
<dbReference type="AlphaFoldDB" id="A0A2N5RUW3"/>
<proteinExistence type="predicted"/>
<name>A0A2N5RUW3_9BASI</name>
<protein>
    <recommendedName>
        <fullName evidence="1">Retrovirus-related Pol polyprotein from transposon TNT 1-94-like beta-barrel domain-containing protein</fullName>
    </recommendedName>
</protein>
<sequence length="216" mass="23154">MDYLDQVELCLATFDSISYVQEGSAICGVITLVSGLCRSSLTDPILTNYSLMSDPILLLTKLRDIAFNKCIRKKPAQVDRPATAMSTNSKTRVCTASSSSSQHQVPAFAAITTAQCLLTGLLNVPAVLDSGASHHMLNDLEYFLDPEVCSIPISTAQNFTNLTAICAGTALISQSNGRTLELSNSLFVPGLSCNLLSLTQLVKQSASITRSAHHFH</sequence>
<evidence type="ECO:0000313" key="2">
    <source>
        <dbReference type="EMBL" id="PLW04780.1"/>
    </source>
</evidence>
<gene>
    <name evidence="2" type="ORF">PCANC_28911</name>
</gene>
<dbReference type="OrthoDB" id="2506005at2759"/>
<keyword evidence="3" id="KW-1185">Reference proteome</keyword>
<feature type="non-terminal residue" evidence="2">
    <location>
        <position position="216"/>
    </location>
</feature>
<feature type="domain" description="Retrovirus-related Pol polyprotein from transposon TNT 1-94-like beta-barrel" evidence="1">
    <location>
        <begin position="127"/>
        <end position="204"/>
    </location>
</feature>
<dbReference type="EMBL" id="PGCJ01001563">
    <property type="protein sequence ID" value="PLW04780.1"/>
    <property type="molecule type" value="Genomic_DNA"/>
</dbReference>
<reference evidence="2 3" key="1">
    <citation type="submission" date="2017-11" db="EMBL/GenBank/DDBJ databases">
        <title>De novo assembly and phasing of dikaryotic genomes from two isolates of Puccinia coronata f. sp. avenae, the causal agent of oat crown rust.</title>
        <authorList>
            <person name="Miller M.E."/>
            <person name="Zhang Y."/>
            <person name="Omidvar V."/>
            <person name="Sperschneider J."/>
            <person name="Schwessinger B."/>
            <person name="Raley C."/>
            <person name="Palmer J.M."/>
            <person name="Garnica D."/>
            <person name="Upadhyaya N."/>
            <person name="Rathjen J."/>
            <person name="Taylor J.M."/>
            <person name="Park R.F."/>
            <person name="Dodds P.N."/>
            <person name="Hirsch C.D."/>
            <person name="Kianian S.F."/>
            <person name="Figueroa M."/>
        </authorList>
    </citation>
    <scope>NUCLEOTIDE SEQUENCE [LARGE SCALE GENOMIC DNA]</scope>
    <source>
        <strain evidence="2">12NC29</strain>
    </source>
</reference>
<comment type="caution">
    <text evidence="2">The sequence shown here is derived from an EMBL/GenBank/DDBJ whole genome shotgun (WGS) entry which is preliminary data.</text>
</comment>
<dbReference type="Proteomes" id="UP000235388">
    <property type="component" value="Unassembled WGS sequence"/>
</dbReference>
<evidence type="ECO:0000259" key="1">
    <source>
        <dbReference type="Pfam" id="PF22936"/>
    </source>
</evidence>
<dbReference type="Pfam" id="PF22936">
    <property type="entry name" value="Pol_BBD"/>
    <property type="match status" value="1"/>
</dbReference>
<organism evidence="2 3">
    <name type="scientific">Puccinia coronata f. sp. avenae</name>
    <dbReference type="NCBI Taxonomy" id="200324"/>
    <lineage>
        <taxon>Eukaryota</taxon>
        <taxon>Fungi</taxon>
        <taxon>Dikarya</taxon>
        <taxon>Basidiomycota</taxon>
        <taxon>Pucciniomycotina</taxon>
        <taxon>Pucciniomycetes</taxon>
        <taxon>Pucciniales</taxon>
        <taxon>Pucciniaceae</taxon>
        <taxon>Puccinia</taxon>
    </lineage>
</organism>
<dbReference type="InterPro" id="IPR054722">
    <property type="entry name" value="PolX-like_BBD"/>
</dbReference>